<accession>A0A5E4PTH5</accession>
<dbReference type="EMBL" id="FZQP02000371">
    <property type="protein sequence ID" value="VVC88694.1"/>
    <property type="molecule type" value="Genomic_DNA"/>
</dbReference>
<evidence type="ECO:0000313" key="2">
    <source>
        <dbReference type="Proteomes" id="UP000324832"/>
    </source>
</evidence>
<organism evidence="1 2">
    <name type="scientific">Leptidea sinapis</name>
    <dbReference type="NCBI Taxonomy" id="189913"/>
    <lineage>
        <taxon>Eukaryota</taxon>
        <taxon>Metazoa</taxon>
        <taxon>Ecdysozoa</taxon>
        <taxon>Arthropoda</taxon>
        <taxon>Hexapoda</taxon>
        <taxon>Insecta</taxon>
        <taxon>Pterygota</taxon>
        <taxon>Neoptera</taxon>
        <taxon>Endopterygota</taxon>
        <taxon>Lepidoptera</taxon>
        <taxon>Glossata</taxon>
        <taxon>Ditrysia</taxon>
        <taxon>Papilionoidea</taxon>
        <taxon>Pieridae</taxon>
        <taxon>Dismorphiinae</taxon>
        <taxon>Leptidea</taxon>
    </lineage>
</organism>
<proteinExistence type="predicted"/>
<dbReference type="AlphaFoldDB" id="A0A5E4PTH5"/>
<sequence length="171" mass="18682">MPTTRLGRVSKSFVGRCICFYNMIPKNVQNICVTKFQRIVKKRLCGKVVVLAYHLPSADQIVGGGDHLTPGDPYARFRCGADAGNAPVIPLLQENVGGGDHLTLGDPYACFFQGTFFNAQQSPRTPSFKAKGYNNPYARLPSFSIKKSRCRLAVPSELEAVTNGTLANTVR</sequence>
<name>A0A5E4PTH5_9NEOP</name>
<gene>
    <name evidence="1" type="ORF">LSINAPIS_LOCUS2002</name>
</gene>
<keyword evidence="2" id="KW-1185">Reference proteome</keyword>
<dbReference type="Proteomes" id="UP000324832">
    <property type="component" value="Unassembled WGS sequence"/>
</dbReference>
<evidence type="ECO:0000313" key="1">
    <source>
        <dbReference type="EMBL" id="VVC88694.1"/>
    </source>
</evidence>
<protein>
    <submittedName>
        <fullName evidence="1">Uncharacterized protein</fullName>
    </submittedName>
</protein>
<reference evidence="1 2" key="1">
    <citation type="submission" date="2017-07" db="EMBL/GenBank/DDBJ databases">
        <authorList>
            <person name="Talla V."/>
            <person name="Backstrom N."/>
        </authorList>
    </citation>
    <scope>NUCLEOTIDE SEQUENCE [LARGE SCALE GENOMIC DNA]</scope>
</reference>